<sequence>MTHSNTERLLVSYQQSSGGRSGHCMKDLFTAVVVAQLSGGQATFNQDWTRQRIIPVVGVREQLASEPLGIAPIEYRTNRGGWGGMRFEDVARMLDWIESKRVPSATTVIQLTGLCRIHLFQVHNWENEGLIPSGTYQALIDQLCQMLWRGPRPVQNAGSPTRIAIHARRGDVANPQSRLFKSMGPGKVWNAEFYQRCVDHFRGLNPESEITIYSEGINAADLRTIKRCELNLGHRKDVRRHFRALVNADILVPANSSFSTWAAYLSAGEVHVFQREHIKHFAHVTPPDSFRFCELGENSCHD</sequence>
<evidence type="ECO:0000313" key="3">
    <source>
        <dbReference type="EMBL" id="QDT05171.1"/>
    </source>
</evidence>
<accession>A0A517NDG3</accession>
<evidence type="ECO:0000313" key="4">
    <source>
        <dbReference type="Proteomes" id="UP000318538"/>
    </source>
</evidence>
<dbReference type="KEGG" id="rlc:K227x_35700"/>
<dbReference type="EMBL" id="CP036525">
    <property type="protein sequence ID" value="QDT05171.1"/>
    <property type="molecule type" value="Genomic_DNA"/>
</dbReference>
<dbReference type="Proteomes" id="UP000318538">
    <property type="component" value="Chromosome"/>
</dbReference>
<organism evidence="3 4">
    <name type="scientific">Rubripirellula lacrimiformis</name>
    <dbReference type="NCBI Taxonomy" id="1930273"/>
    <lineage>
        <taxon>Bacteria</taxon>
        <taxon>Pseudomonadati</taxon>
        <taxon>Planctomycetota</taxon>
        <taxon>Planctomycetia</taxon>
        <taxon>Pirellulales</taxon>
        <taxon>Pirellulaceae</taxon>
        <taxon>Rubripirellula</taxon>
    </lineage>
</organism>
<evidence type="ECO:0008006" key="5">
    <source>
        <dbReference type="Google" id="ProtNLM"/>
    </source>
</evidence>
<reference evidence="3 4" key="1">
    <citation type="submission" date="2019-02" db="EMBL/GenBank/DDBJ databases">
        <title>Deep-cultivation of Planctomycetes and their phenomic and genomic characterization uncovers novel biology.</title>
        <authorList>
            <person name="Wiegand S."/>
            <person name="Jogler M."/>
            <person name="Boedeker C."/>
            <person name="Pinto D."/>
            <person name="Vollmers J."/>
            <person name="Rivas-Marin E."/>
            <person name="Kohn T."/>
            <person name="Peeters S.H."/>
            <person name="Heuer A."/>
            <person name="Rast P."/>
            <person name="Oberbeckmann S."/>
            <person name="Bunk B."/>
            <person name="Jeske O."/>
            <person name="Meyerdierks A."/>
            <person name="Storesund J.E."/>
            <person name="Kallscheuer N."/>
            <person name="Luecker S."/>
            <person name="Lage O.M."/>
            <person name="Pohl T."/>
            <person name="Merkel B.J."/>
            <person name="Hornburger P."/>
            <person name="Mueller R.-W."/>
            <person name="Bruemmer F."/>
            <person name="Labrenz M."/>
            <person name="Spormann A.M."/>
            <person name="Op den Camp H."/>
            <person name="Overmann J."/>
            <person name="Amann R."/>
            <person name="Jetten M.S.M."/>
            <person name="Mascher T."/>
            <person name="Medema M.H."/>
            <person name="Devos D.P."/>
            <person name="Kaster A.-K."/>
            <person name="Ovreas L."/>
            <person name="Rohde M."/>
            <person name="Galperin M.Y."/>
            <person name="Jogler C."/>
        </authorList>
    </citation>
    <scope>NUCLEOTIDE SEQUENCE [LARGE SCALE GENOMIC DNA]</scope>
    <source>
        <strain evidence="3 4">K22_7</strain>
    </source>
</reference>
<protein>
    <recommendedName>
        <fullName evidence="5">Glycosyl transferase family 11</fullName>
    </recommendedName>
</protein>
<gene>
    <name evidence="3" type="ORF">K227x_35700</name>
</gene>
<dbReference type="GO" id="GO:0005975">
    <property type="term" value="P:carbohydrate metabolic process"/>
    <property type="evidence" value="ECO:0007669"/>
    <property type="project" value="InterPro"/>
</dbReference>
<name>A0A517NDG3_9BACT</name>
<dbReference type="Pfam" id="PF01531">
    <property type="entry name" value="Glyco_transf_11"/>
    <property type="match status" value="1"/>
</dbReference>
<dbReference type="GO" id="GO:0008107">
    <property type="term" value="F:galactoside 2-alpha-L-fucosyltransferase activity"/>
    <property type="evidence" value="ECO:0007669"/>
    <property type="project" value="InterPro"/>
</dbReference>
<dbReference type="OrthoDB" id="9794601at2"/>
<evidence type="ECO:0000256" key="1">
    <source>
        <dbReference type="ARBA" id="ARBA00022676"/>
    </source>
</evidence>
<dbReference type="InterPro" id="IPR002516">
    <property type="entry name" value="Glyco_trans_11"/>
</dbReference>
<dbReference type="GO" id="GO:0016020">
    <property type="term" value="C:membrane"/>
    <property type="evidence" value="ECO:0007669"/>
    <property type="project" value="InterPro"/>
</dbReference>
<keyword evidence="1" id="KW-0328">Glycosyltransferase</keyword>
<dbReference type="RefSeq" id="WP_145171128.1">
    <property type="nucleotide sequence ID" value="NZ_CP036525.1"/>
</dbReference>
<evidence type="ECO:0000256" key="2">
    <source>
        <dbReference type="ARBA" id="ARBA00022679"/>
    </source>
</evidence>
<keyword evidence="4" id="KW-1185">Reference proteome</keyword>
<keyword evidence="2" id="KW-0808">Transferase</keyword>
<dbReference type="AlphaFoldDB" id="A0A517NDG3"/>
<proteinExistence type="predicted"/>